<protein>
    <submittedName>
        <fullName evidence="2">IS982 family transposase</fullName>
    </submittedName>
</protein>
<reference evidence="2" key="2">
    <citation type="submission" date="2021-09" db="EMBL/GenBank/DDBJ databases">
        <authorList>
            <person name="Gilroy R."/>
        </authorList>
    </citation>
    <scope>NUCLEOTIDE SEQUENCE</scope>
    <source>
        <strain evidence="2">ChiHjej13B12-14962</strain>
    </source>
</reference>
<evidence type="ECO:0000313" key="1">
    <source>
        <dbReference type="EMBL" id="HJF13315.1"/>
    </source>
</evidence>
<evidence type="ECO:0000313" key="2">
    <source>
        <dbReference type="EMBL" id="HJF13960.1"/>
    </source>
</evidence>
<organism evidence="2 3">
    <name type="scientific">Enteractinococcus helveticum</name>
    <dbReference type="NCBI Taxonomy" id="1837282"/>
    <lineage>
        <taxon>Bacteria</taxon>
        <taxon>Bacillati</taxon>
        <taxon>Actinomycetota</taxon>
        <taxon>Actinomycetes</taxon>
        <taxon>Micrococcales</taxon>
        <taxon>Micrococcaceae</taxon>
    </lineage>
</organism>
<reference evidence="2" key="1">
    <citation type="journal article" date="2021" name="PeerJ">
        <title>Extensive microbial diversity within the chicken gut microbiome revealed by metagenomics and culture.</title>
        <authorList>
            <person name="Gilroy R."/>
            <person name="Ravi A."/>
            <person name="Getino M."/>
            <person name="Pursley I."/>
            <person name="Horton D.L."/>
            <person name="Alikhan N.F."/>
            <person name="Baker D."/>
            <person name="Gharbi K."/>
            <person name="Hall N."/>
            <person name="Watson M."/>
            <person name="Adriaenssens E.M."/>
            <person name="Foster-Nyarko E."/>
            <person name="Jarju S."/>
            <person name="Secka A."/>
            <person name="Antonio M."/>
            <person name="Oren A."/>
            <person name="Chaudhuri R.R."/>
            <person name="La Ragione R."/>
            <person name="Hildebrand F."/>
            <person name="Pallen M.J."/>
        </authorList>
    </citation>
    <scope>NUCLEOTIDE SEQUENCE</scope>
    <source>
        <strain evidence="2">ChiHjej13B12-14962</strain>
    </source>
</reference>
<dbReference type="AlphaFoldDB" id="A0A921FLF3"/>
<dbReference type="Proteomes" id="UP000703315">
    <property type="component" value="Unassembled WGS sequence"/>
</dbReference>
<feature type="non-terminal residue" evidence="2">
    <location>
        <position position="1"/>
    </location>
</feature>
<accession>A0A921FLF3</accession>
<dbReference type="EMBL" id="DYXC01000012">
    <property type="protein sequence ID" value="HJF13315.1"/>
    <property type="molecule type" value="Genomic_DNA"/>
</dbReference>
<gene>
    <name evidence="1" type="ORF">K8V32_00730</name>
    <name evidence="2" type="ORF">K8V32_04045</name>
</gene>
<sequence>LAKIGAKLLAMAAGIWHNWKTGAPHKRSLIAYDH</sequence>
<name>A0A921FLF3_9MICC</name>
<dbReference type="EMBL" id="DYXC01000055">
    <property type="protein sequence ID" value="HJF13960.1"/>
    <property type="molecule type" value="Genomic_DNA"/>
</dbReference>
<evidence type="ECO:0000313" key="3">
    <source>
        <dbReference type="Proteomes" id="UP000703315"/>
    </source>
</evidence>
<proteinExistence type="predicted"/>
<comment type="caution">
    <text evidence="2">The sequence shown here is derived from an EMBL/GenBank/DDBJ whole genome shotgun (WGS) entry which is preliminary data.</text>
</comment>